<dbReference type="OrthoDB" id="90756at2759"/>
<keyword evidence="3" id="KW-1185">Reference proteome</keyword>
<organism evidence="1 3">
    <name type="scientific">Didymodactylos carnosus</name>
    <dbReference type="NCBI Taxonomy" id="1234261"/>
    <lineage>
        <taxon>Eukaryota</taxon>
        <taxon>Metazoa</taxon>
        <taxon>Spiralia</taxon>
        <taxon>Gnathifera</taxon>
        <taxon>Rotifera</taxon>
        <taxon>Eurotatoria</taxon>
        <taxon>Bdelloidea</taxon>
        <taxon>Philodinida</taxon>
        <taxon>Philodinidae</taxon>
        <taxon>Didymodactylos</taxon>
    </lineage>
</organism>
<comment type="caution">
    <text evidence="1">The sequence shown here is derived from an EMBL/GenBank/DDBJ whole genome shotgun (WGS) entry which is preliminary data.</text>
</comment>
<reference evidence="1" key="1">
    <citation type="submission" date="2021-02" db="EMBL/GenBank/DDBJ databases">
        <authorList>
            <person name="Nowell W R."/>
        </authorList>
    </citation>
    <scope>NUCLEOTIDE SEQUENCE</scope>
</reference>
<gene>
    <name evidence="1" type="ORF">GPM918_LOCUS21224</name>
    <name evidence="2" type="ORF">SRO942_LOCUS21223</name>
</gene>
<evidence type="ECO:0000313" key="2">
    <source>
        <dbReference type="EMBL" id="CAF3915455.1"/>
    </source>
</evidence>
<dbReference type="Proteomes" id="UP000663829">
    <property type="component" value="Unassembled WGS sequence"/>
</dbReference>
<feature type="non-terminal residue" evidence="1">
    <location>
        <position position="1"/>
    </location>
</feature>
<protein>
    <submittedName>
        <fullName evidence="1">Uncharacterized protein</fullName>
    </submittedName>
</protein>
<dbReference type="EMBL" id="CAJNOQ010006922">
    <property type="protein sequence ID" value="CAF1151893.1"/>
    <property type="molecule type" value="Genomic_DNA"/>
</dbReference>
<dbReference type="EMBL" id="CAJOBC010006923">
    <property type="protein sequence ID" value="CAF3915455.1"/>
    <property type="molecule type" value="Genomic_DNA"/>
</dbReference>
<sequence length="55" mass="6176">MVMLEELGLKREFLENEQSRIAMKNLDALGFVKLEDVPIVFDKIKSDAPAAVQGK</sequence>
<evidence type="ECO:0000313" key="1">
    <source>
        <dbReference type="EMBL" id="CAF1151893.1"/>
    </source>
</evidence>
<dbReference type="AlphaFoldDB" id="A0A814SSR4"/>
<proteinExistence type="predicted"/>
<name>A0A814SSR4_9BILA</name>
<accession>A0A814SSR4</accession>
<evidence type="ECO:0000313" key="3">
    <source>
        <dbReference type="Proteomes" id="UP000663829"/>
    </source>
</evidence>
<dbReference type="Proteomes" id="UP000681722">
    <property type="component" value="Unassembled WGS sequence"/>
</dbReference>